<accession>A0A0A9G7J2</accession>
<evidence type="ECO:0000256" key="1">
    <source>
        <dbReference type="SAM" id="MobiDB-lite"/>
    </source>
</evidence>
<protein>
    <submittedName>
        <fullName evidence="2">Uncharacterized protein</fullName>
    </submittedName>
</protein>
<dbReference type="EMBL" id="GBRH01178452">
    <property type="protein sequence ID" value="JAE19444.1"/>
    <property type="molecule type" value="Transcribed_RNA"/>
</dbReference>
<evidence type="ECO:0000313" key="2">
    <source>
        <dbReference type="EMBL" id="JAE19444.1"/>
    </source>
</evidence>
<feature type="compositionally biased region" description="Basic and acidic residues" evidence="1">
    <location>
        <begin position="26"/>
        <end position="37"/>
    </location>
</feature>
<reference evidence="2" key="2">
    <citation type="journal article" date="2015" name="Data Brief">
        <title>Shoot transcriptome of the giant reed, Arundo donax.</title>
        <authorList>
            <person name="Barrero R.A."/>
            <person name="Guerrero F.D."/>
            <person name="Moolhuijzen P."/>
            <person name="Goolsby J.A."/>
            <person name="Tidwell J."/>
            <person name="Bellgard S.E."/>
            <person name="Bellgard M.I."/>
        </authorList>
    </citation>
    <scope>NUCLEOTIDE SEQUENCE</scope>
    <source>
        <tissue evidence="2">Shoot tissue taken approximately 20 cm above the soil surface</tissue>
    </source>
</reference>
<sequence length="88" mass="9919">MHNQRSSILKNIGGKGIRSGMHRCLTNKESERNKTRRDTYHIKKKAQSTVPSAAKDDKLQSTGKICMLLKVVIGCVLTIPCKKLNRRV</sequence>
<dbReference type="AlphaFoldDB" id="A0A0A9G7J2"/>
<organism evidence="2">
    <name type="scientific">Arundo donax</name>
    <name type="common">Giant reed</name>
    <name type="synonym">Donax arundinaceus</name>
    <dbReference type="NCBI Taxonomy" id="35708"/>
    <lineage>
        <taxon>Eukaryota</taxon>
        <taxon>Viridiplantae</taxon>
        <taxon>Streptophyta</taxon>
        <taxon>Embryophyta</taxon>
        <taxon>Tracheophyta</taxon>
        <taxon>Spermatophyta</taxon>
        <taxon>Magnoliopsida</taxon>
        <taxon>Liliopsida</taxon>
        <taxon>Poales</taxon>
        <taxon>Poaceae</taxon>
        <taxon>PACMAD clade</taxon>
        <taxon>Arundinoideae</taxon>
        <taxon>Arundineae</taxon>
        <taxon>Arundo</taxon>
    </lineage>
</organism>
<reference evidence="2" key="1">
    <citation type="submission" date="2014-09" db="EMBL/GenBank/DDBJ databases">
        <authorList>
            <person name="Magalhaes I.L.F."/>
            <person name="Oliveira U."/>
            <person name="Santos F.R."/>
            <person name="Vidigal T.H.D.A."/>
            <person name="Brescovit A.D."/>
            <person name="Santos A.J."/>
        </authorList>
    </citation>
    <scope>NUCLEOTIDE SEQUENCE</scope>
    <source>
        <tissue evidence="2">Shoot tissue taken approximately 20 cm above the soil surface</tissue>
    </source>
</reference>
<name>A0A0A9G7J2_ARUDO</name>
<feature type="region of interest" description="Disordered" evidence="1">
    <location>
        <begin position="1"/>
        <end position="37"/>
    </location>
</feature>
<proteinExistence type="predicted"/>